<dbReference type="Proteomes" id="UP001319846">
    <property type="component" value="Unassembled WGS sequence"/>
</dbReference>
<protein>
    <submittedName>
        <fullName evidence="1">Uncharacterized protein</fullName>
    </submittedName>
</protein>
<organism evidence="1 2">
    <name type="scientific">Vreelandella aquamarina</name>
    <dbReference type="NCBI Taxonomy" id="77097"/>
    <lineage>
        <taxon>Bacteria</taxon>
        <taxon>Pseudomonadati</taxon>
        <taxon>Pseudomonadota</taxon>
        <taxon>Gammaproteobacteria</taxon>
        <taxon>Oceanospirillales</taxon>
        <taxon>Halomonadaceae</taxon>
        <taxon>Vreelandella</taxon>
    </lineage>
</organism>
<dbReference type="EMBL" id="JABYQT010000005">
    <property type="protein sequence ID" value="MBZ5487839.1"/>
    <property type="molecule type" value="Genomic_DNA"/>
</dbReference>
<gene>
    <name evidence="1" type="ORF">HW452_09905</name>
</gene>
<sequence length="82" mass="8935">MKAAEVLAIAFGMYLASMKGAVGFRQPVPGKRSMIKGFIICLAVLFAQLAVLHIVDVRLYSQDARPTANTPMPAPREDEQES</sequence>
<evidence type="ECO:0000313" key="1">
    <source>
        <dbReference type="EMBL" id="MBZ5487839.1"/>
    </source>
</evidence>
<evidence type="ECO:0000313" key="2">
    <source>
        <dbReference type="Proteomes" id="UP001319846"/>
    </source>
</evidence>
<keyword evidence="2" id="KW-1185">Reference proteome</keyword>
<reference evidence="1" key="1">
    <citation type="submission" date="2020-06" db="EMBL/GenBank/DDBJ databases">
        <title>Whole Genome Sequence of Halomonas aquamarina MB598.</title>
        <authorList>
            <person name="Pervaiz M."/>
            <person name="Fariq A."/>
            <person name="Yasmin A."/>
            <person name="Welch M."/>
        </authorList>
    </citation>
    <scope>NUCLEOTIDE SEQUENCE</scope>
    <source>
        <strain evidence="1">MB598</strain>
    </source>
</reference>
<name>A0ACC5VWD2_9GAMM</name>
<accession>A0ACC5VWD2</accession>
<proteinExistence type="predicted"/>
<comment type="caution">
    <text evidence="1">The sequence shown here is derived from an EMBL/GenBank/DDBJ whole genome shotgun (WGS) entry which is preliminary data.</text>
</comment>